<gene>
    <name evidence="3" type="ORF">BOTBODRAFT_111572</name>
</gene>
<keyword evidence="1" id="KW-0175">Coiled coil</keyword>
<proteinExistence type="predicted"/>
<dbReference type="InParanoid" id="A0A067MF32"/>
<accession>A0A067MF32</accession>
<dbReference type="InterPro" id="IPR040850">
    <property type="entry name" value="Knl1_RWD_C"/>
</dbReference>
<evidence type="ECO:0000313" key="3">
    <source>
        <dbReference type="EMBL" id="KDQ13305.1"/>
    </source>
</evidence>
<keyword evidence="4" id="KW-1185">Reference proteome</keyword>
<dbReference type="GO" id="GO:0000776">
    <property type="term" value="C:kinetochore"/>
    <property type="evidence" value="ECO:0007669"/>
    <property type="project" value="TreeGrafter"/>
</dbReference>
<evidence type="ECO:0000313" key="4">
    <source>
        <dbReference type="Proteomes" id="UP000027195"/>
    </source>
</evidence>
<dbReference type="SMART" id="SM00787">
    <property type="entry name" value="Spc7"/>
    <property type="match status" value="1"/>
</dbReference>
<dbReference type="Pfam" id="PF18210">
    <property type="entry name" value="Knl1_RWD_C"/>
    <property type="match status" value="1"/>
</dbReference>
<feature type="coiled-coil region" evidence="1">
    <location>
        <begin position="112"/>
        <end position="217"/>
    </location>
</feature>
<dbReference type="GO" id="GO:0007094">
    <property type="term" value="P:mitotic spindle assembly checkpoint signaling"/>
    <property type="evidence" value="ECO:0007669"/>
    <property type="project" value="TreeGrafter"/>
</dbReference>
<organism evidence="3 4">
    <name type="scientific">Botryobasidium botryosum (strain FD-172 SS1)</name>
    <dbReference type="NCBI Taxonomy" id="930990"/>
    <lineage>
        <taxon>Eukaryota</taxon>
        <taxon>Fungi</taxon>
        <taxon>Dikarya</taxon>
        <taxon>Basidiomycota</taxon>
        <taxon>Agaricomycotina</taxon>
        <taxon>Agaricomycetes</taxon>
        <taxon>Cantharellales</taxon>
        <taxon>Botryobasidiaceae</taxon>
        <taxon>Botryobasidium</taxon>
    </lineage>
</organism>
<name>A0A067MF32_BOTB1</name>
<dbReference type="InterPro" id="IPR033338">
    <property type="entry name" value="Spc105/Spc7"/>
</dbReference>
<dbReference type="OrthoDB" id="5592879at2759"/>
<dbReference type="InterPro" id="IPR013253">
    <property type="entry name" value="Spc7_domain"/>
</dbReference>
<dbReference type="GO" id="GO:0034501">
    <property type="term" value="P:protein localization to kinetochore"/>
    <property type="evidence" value="ECO:0007669"/>
    <property type="project" value="TreeGrafter"/>
</dbReference>
<reference evidence="4" key="1">
    <citation type="journal article" date="2014" name="Proc. Natl. Acad. Sci. U.S.A.">
        <title>Extensive sampling of basidiomycete genomes demonstrates inadequacy of the white-rot/brown-rot paradigm for wood decay fungi.</title>
        <authorList>
            <person name="Riley R."/>
            <person name="Salamov A.A."/>
            <person name="Brown D.W."/>
            <person name="Nagy L.G."/>
            <person name="Floudas D."/>
            <person name="Held B.W."/>
            <person name="Levasseur A."/>
            <person name="Lombard V."/>
            <person name="Morin E."/>
            <person name="Otillar R."/>
            <person name="Lindquist E.A."/>
            <person name="Sun H."/>
            <person name="LaButti K.M."/>
            <person name="Schmutz J."/>
            <person name="Jabbour D."/>
            <person name="Luo H."/>
            <person name="Baker S.E."/>
            <person name="Pisabarro A.G."/>
            <person name="Walton J.D."/>
            <person name="Blanchette R.A."/>
            <person name="Henrissat B."/>
            <person name="Martin F."/>
            <person name="Cullen D."/>
            <person name="Hibbett D.S."/>
            <person name="Grigoriev I.V."/>
        </authorList>
    </citation>
    <scope>NUCLEOTIDE SEQUENCE [LARGE SCALE GENOMIC DNA]</scope>
    <source>
        <strain evidence="4">FD-172 SS1</strain>
    </source>
</reference>
<evidence type="ECO:0000259" key="2">
    <source>
        <dbReference type="SMART" id="SM00787"/>
    </source>
</evidence>
<dbReference type="PANTHER" id="PTHR28260">
    <property type="entry name" value="SPINDLE POLE BODY COMPONENT SPC105"/>
    <property type="match status" value="1"/>
</dbReference>
<dbReference type="Pfam" id="PF08317">
    <property type="entry name" value="Spc7"/>
    <property type="match status" value="1"/>
</dbReference>
<dbReference type="STRING" id="930990.A0A067MF32"/>
<dbReference type="PANTHER" id="PTHR28260:SF1">
    <property type="entry name" value="SPINDLE POLE BODY COMPONENT SPC105"/>
    <property type="match status" value="1"/>
</dbReference>
<protein>
    <recommendedName>
        <fullName evidence="2">Spc7 kinetochore protein domain-containing protein</fullName>
    </recommendedName>
</protein>
<dbReference type="Proteomes" id="UP000027195">
    <property type="component" value="Unassembled WGS sequence"/>
</dbReference>
<sequence>MVYFYCPDEAKLPIVDYVAAMAIFSPQLESYTWGCQELEKHIVDVQSNMEAYEEAVMDTSPPIFQDYLTSDDDNRERLEQLLKIIKTHSRLSTKADWYKWRHQIITDLQTSADEHLKKLENDNAILTELEESVAAVLPAAREEYALLEAELAKELESVAKLKECDQEVLAGLMVEITDQNAAIEGYKSDIAEANARLSRAQAKLEEVEAERTSTLDAISAARAHCDAHKGVTRNEVFRLKGQFEALADMHKWQILRIIPEKVELQYDTYLKVTVGCDQLEPTPGAVDVAYLDGPPKCDQKPLSLFGQLRIDSAYDSLKAVSASSFTLHNVVRALGDRWTSISLLHVELNLLKIRFPLELSTIDGGLGLSVQAMVLLRAVNTKVFVTFKFTRDVISSWPSRLSVVEYDVKRIYGTVEVGPALQVIKDRFSEATLSKNHGILMDACSNIRHAYTP</sequence>
<dbReference type="AlphaFoldDB" id="A0A067MF32"/>
<evidence type="ECO:0000256" key="1">
    <source>
        <dbReference type="SAM" id="Coils"/>
    </source>
</evidence>
<feature type="domain" description="Spc7 kinetochore protein" evidence="2">
    <location>
        <begin position="3"/>
        <end position="275"/>
    </location>
</feature>
<dbReference type="EMBL" id="KL198044">
    <property type="protein sequence ID" value="KDQ13305.1"/>
    <property type="molecule type" value="Genomic_DNA"/>
</dbReference>
<dbReference type="GO" id="GO:1990758">
    <property type="term" value="P:mitotic sister chromatid biorientation"/>
    <property type="evidence" value="ECO:0007669"/>
    <property type="project" value="TreeGrafter"/>
</dbReference>
<dbReference type="HOGENOM" id="CLU_046311_0_0_1"/>